<feature type="compositionally biased region" description="Basic and acidic residues" evidence="1">
    <location>
        <begin position="21"/>
        <end position="37"/>
    </location>
</feature>
<comment type="caution">
    <text evidence="2">The sequence shown here is derived from an EMBL/GenBank/DDBJ whole genome shotgun (WGS) entry which is preliminary data.</text>
</comment>
<evidence type="ECO:0000313" key="2">
    <source>
        <dbReference type="EMBL" id="PRH89098.1"/>
    </source>
</evidence>
<protein>
    <submittedName>
        <fullName evidence="2">Uncharacterized protein</fullName>
    </submittedName>
</protein>
<accession>A0A2S9QIC0</accession>
<proteinExistence type="predicted"/>
<dbReference type="RefSeq" id="WP_105860065.1">
    <property type="nucleotide sequence ID" value="NZ_PUEJ01000001.1"/>
</dbReference>
<feature type="region of interest" description="Disordered" evidence="1">
    <location>
        <begin position="1"/>
        <end position="70"/>
    </location>
</feature>
<reference evidence="2 3" key="1">
    <citation type="submission" date="2018-02" db="EMBL/GenBank/DDBJ databases">
        <title>Whole genome sequencing of endophytic bacterium.</title>
        <authorList>
            <person name="Eedara R."/>
            <person name="Podile A.R."/>
        </authorList>
    </citation>
    <scope>NUCLEOTIDE SEQUENCE [LARGE SCALE GENOMIC DNA]</scope>
    <source>
        <strain evidence="2 3">RP1T</strain>
    </source>
</reference>
<keyword evidence="3" id="KW-1185">Reference proteome</keyword>
<feature type="compositionally biased region" description="Basic and acidic residues" evidence="1">
    <location>
        <begin position="49"/>
        <end position="63"/>
    </location>
</feature>
<evidence type="ECO:0000256" key="1">
    <source>
        <dbReference type="SAM" id="MobiDB-lite"/>
    </source>
</evidence>
<organism evidence="2 3">
    <name type="scientific">Labrys okinawensis</name>
    <dbReference type="NCBI Taxonomy" id="346911"/>
    <lineage>
        <taxon>Bacteria</taxon>
        <taxon>Pseudomonadati</taxon>
        <taxon>Pseudomonadota</taxon>
        <taxon>Alphaproteobacteria</taxon>
        <taxon>Hyphomicrobiales</taxon>
        <taxon>Xanthobacteraceae</taxon>
        <taxon>Labrys</taxon>
    </lineage>
</organism>
<dbReference type="Proteomes" id="UP000237682">
    <property type="component" value="Unassembled WGS sequence"/>
</dbReference>
<dbReference type="EMBL" id="PUEJ01000001">
    <property type="protein sequence ID" value="PRH89098.1"/>
    <property type="molecule type" value="Genomic_DNA"/>
</dbReference>
<dbReference type="OrthoDB" id="7205490at2"/>
<sequence>MSTSAKTPRSIRHGGPGASHENAKDRPQVEKPAADTGHRRRSAVSGGGGERDSHHTHDPEKKGGGTHPAR</sequence>
<gene>
    <name evidence="2" type="ORF">C5L14_00430</name>
</gene>
<dbReference type="AlphaFoldDB" id="A0A2S9QIC0"/>
<name>A0A2S9QIC0_9HYPH</name>
<evidence type="ECO:0000313" key="3">
    <source>
        <dbReference type="Proteomes" id="UP000237682"/>
    </source>
</evidence>